<dbReference type="GO" id="GO:0005882">
    <property type="term" value="C:intermediate filament"/>
    <property type="evidence" value="ECO:0007669"/>
    <property type="project" value="UniProtKB-KW"/>
</dbReference>
<evidence type="ECO:0000313" key="11">
    <source>
        <dbReference type="RefSeq" id="XP_018025871.1"/>
    </source>
</evidence>
<evidence type="ECO:0000256" key="1">
    <source>
        <dbReference type="ARBA" id="ARBA00004123"/>
    </source>
</evidence>
<dbReference type="SUPFAM" id="SSF64593">
    <property type="entry name" value="Intermediate filament protein, coiled coil region"/>
    <property type="match status" value="2"/>
</dbReference>
<keyword evidence="3 6" id="KW-0175">Coiled coil</keyword>
<feature type="coiled-coil region" evidence="6">
    <location>
        <begin position="130"/>
        <end position="227"/>
    </location>
</feature>
<keyword evidence="4" id="KW-0539">Nucleus</keyword>
<dbReference type="GO" id="GO:0006998">
    <property type="term" value="P:nuclear envelope organization"/>
    <property type="evidence" value="ECO:0007669"/>
    <property type="project" value="TreeGrafter"/>
</dbReference>
<feature type="compositionally biased region" description="Low complexity" evidence="7">
    <location>
        <begin position="9"/>
        <end position="25"/>
    </location>
</feature>
<dbReference type="AlphaFoldDB" id="A0A8B7PKG6"/>
<feature type="region of interest" description="Disordered" evidence="7">
    <location>
        <begin position="1"/>
        <end position="64"/>
    </location>
</feature>
<dbReference type="Gene3D" id="2.60.40.1260">
    <property type="entry name" value="Lamin Tail domain"/>
    <property type="match status" value="1"/>
</dbReference>
<dbReference type="OMA" id="DDPPITY"/>
<dbReference type="InterPro" id="IPR001322">
    <property type="entry name" value="Lamin_tail_dom"/>
</dbReference>
<gene>
    <name evidence="11" type="primary">LOC108681365</name>
</gene>
<evidence type="ECO:0000256" key="3">
    <source>
        <dbReference type="ARBA" id="ARBA00023054"/>
    </source>
</evidence>
<evidence type="ECO:0000256" key="7">
    <source>
        <dbReference type="SAM" id="MobiDB-lite"/>
    </source>
</evidence>
<feature type="compositionally biased region" description="Polar residues" evidence="7">
    <location>
        <begin position="29"/>
        <end position="56"/>
    </location>
</feature>
<protein>
    <submittedName>
        <fullName evidence="11">Lamin Dm0</fullName>
    </submittedName>
</protein>
<dbReference type="GO" id="GO:0051664">
    <property type="term" value="P:nuclear pore localization"/>
    <property type="evidence" value="ECO:0007669"/>
    <property type="project" value="TreeGrafter"/>
</dbReference>
<dbReference type="OrthoDB" id="102442at2759"/>
<evidence type="ECO:0000256" key="6">
    <source>
        <dbReference type="SAM" id="Coils"/>
    </source>
</evidence>
<dbReference type="Pfam" id="PF00932">
    <property type="entry name" value="LTD"/>
    <property type="match status" value="1"/>
</dbReference>
<feature type="domain" description="LTD" evidence="8">
    <location>
        <begin position="459"/>
        <end position="584"/>
    </location>
</feature>
<dbReference type="Gene3D" id="1.20.5.500">
    <property type="entry name" value="Single helix bin"/>
    <property type="match status" value="1"/>
</dbReference>
<dbReference type="InterPro" id="IPR018039">
    <property type="entry name" value="IF_conserved"/>
</dbReference>
<dbReference type="GO" id="GO:0007097">
    <property type="term" value="P:nuclear migration"/>
    <property type="evidence" value="ECO:0007669"/>
    <property type="project" value="TreeGrafter"/>
</dbReference>
<reference evidence="11" key="1">
    <citation type="submission" date="2025-08" db="UniProtKB">
        <authorList>
            <consortium name="RefSeq"/>
        </authorList>
    </citation>
    <scope>IDENTIFICATION</scope>
    <source>
        <tissue evidence="11">Whole organism</tissue>
    </source>
</reference>
<dbReference type="Proteomes" id="UP000694843">
    <property type="component" value="Unplaced"/>
</dbReference>
<dbReference type="RefSeq" id="XP_018025871.1">
    <property type="nucleotide sequence ID" value="XM_018170382.2"/>
</dbReference>
<dbReference type="GO" id="GO:0005652">
    <property type="term" value="C:nuclear lamina"/>
    <property type="evidence" value="ECO:0007669"/>
    <property type="project" value="TreeGrafter"/>
</dbReference>
<dbReference type="PROSITE" id="PS51842">
    <property type="entry name" value="IF_ROD_2"/>
    <property type="match status" value="1"/>
</dbReference>
<dbReference type="GeneID" id="108681365"/>
<evidence type="ECO:0000259" key="9">
    <source>
        <dbReference type="PROSITE" id="PS51842"/>
    </source>
</evidence>
<dbReference type="GO" id="GO:0090435">
    <property type="term" value="P:protein localization to nuclear envelope"/>
    <property type="evidence" value="ECO:0007669"/>
    <property type="project" value="TreeGrafter"/>
</dbReference>
<organism evidence="10 11">
    <name type="scientific">Hyalella azteca</name>
    <name type="common">Amphipod</name>
    <dbReference type="NCBI Taxonomy" id="294128"/>
    <lineage>
        <taxon>Eukaryota</taxon>
        <taxon>Metazoa</taxon>
        <taxon>Ecdysozoa</taxon>
        <taxon>Arthropoda</taxon>
        <taxon>Crustacea</taxon>
        <taxon>Multicrustacea</taxon>
        <taxon>Malacostraca</taxon>
        <taxon>Eumalacostraca</taxon>
        <taxon>Peracarida</taxon>
        <taxon>Amphipoda</taxon>
        <taxon>Senticaudata</taxon>
        <taxon>Talitrida</taxon>
        <taxon>Talitroidea</taxon>
        <taxon>Hyalellidae</taxon>
        <taxon>Hyalella</taxon>
    </lineage>
</organism>
<feature type="coiled-coil region" evidence="6">
    <location>
        <begin position="265"/>
        <end position="417"/>
    </location>
</feature>
<evidence type="ECO:0000313" key="10">
    <source>
        <dbReference type="Proteomes" id="UP000694843"/>
    </source>
</evidence>
<dbReference type="GO" id="GO:0005200">
    <property type="term" value="F:structural constituent of cytoskeleton"/>
    <property type="evidence" value="ECO:0007669"/>
    <property type="project" value="TreeGrafter"/>
</dbReference>
<dbReference type="PROSITE" id="PS00226">
    <property type="entry name" value="IF_ROD_1"/>
    <property type="match status" value="1"/>
</dbReference>
<dbReference type="SMART" id="SM01391">
    <property type="entry name" value="Filament"/>
    <property type="match status" value="1"/>
</dbReference>
<name>A0A8B7PKG6_HYAAZ</name>
<evidence type="ECO:0000256" key="2">
    <source>
        <dbReference type="ARBA" id="ARBA00022754"/>
    </source>
</evidence>
<accession>A0A8B7PKG6</accession>
<dbReference type="GO" id="GO:0031507">
    <property type="term" value="P:heterochromatin formation"/>
    <property type="evidence" value="ECO:0007669"/>
    <property type="project" value="TreeGrafter"/>
</dbReference>
<dbReference type="PANTHER" id="PTHR45721:SF11">
    <property type="entry name" value="LAMIN DM0-RELATED"/>
    <property type="match status" value="1"/>
</dbReference>
<dbReference type="Gene3D" id="1.20.5.170">
    <property type="match status" value="1"/>
</dbReference>
<dbReference type="SUPFAM" id="SSF74853">
    <property type="entry name" value="Lamin A/C globular tail domain"/>
    <property type="match status" value="1"/>
</dbReference>
<evidence type="ECO:0000256" key="5">
    <source>
        <dbReference type="RuleBase" id="RU000685"/>
    </source>
</evidence>
<sequence>MSARSVKKTTTTRTTFSSSGGETSGMATPGTSTPRNPTPGSSRAKSARSSPLSPTRISRLREKQDLQDLNNRLATYIDRVRHLETENSRLSVQIETIEESMKKEVFSMKHLYDQELEDARKLVTDTARDKAQLQITVGKLKADNDDLRVQLVRKDNELTACQKSLSKTEEEVDDLTKQLSQSDNERKKLQAELRELRARVTDLTRQLDEAKKQLEGEVLMRVDLENRCQGLKEELSFKTQIHEQQMNEIHKRKTVEISEIDGELKEKYEARMHDVLQELREQYEDQLAENRAQIESLYETKLDELSRRADLYSGDAELMNTTLRDSQNRSKELSSRLAQLETTNHALQTRVNELENLLETERGNQLTELQRLREEISRLQKEMALQLQEYQDLMDIKIALDMEIAAYRRMLESEEERLNITPGRTTAAVQERISVRGGTPLRGVKRKRTMFSDEETTKAELKSTATATGSVHIVEEDPDGKYIKLHNKGDKEYSLSGHQLIRTTENEEINPVVYKFHRSYKLAPDATATVWSSDAGETHDPPTTLVMKNLKWPTDDSITTRLINNEGETVAERESKKVMVSYSTSLERPYGSLTPRGTLEGEERCCVM</sequence>
<comment type="subcellular location">
    <subcellularLocation>
        <location evidence="1">Nucleus</location>
    </subcellularLocation>
</comment>
<dbReference type="KEGG" id="hazt:108681365"/>
<dbReference type="InterPro" id="IPR039008">
    <property type="entry name" value="IF_rod_dom"/>
</dbReference>
<dbReference type="Pfam" id="PF00038">
    <property type="entry name" value="Filament"/>
    <property type="match status" value="1"/>
</dbReference>
<keyword evidence="10" id="KW-1185">Reference proteome</keyword>
<evidence type="ECO:0000259" key="8">
    <source>
        <dbReference type="PROSITE" id="PS51841"/>
    </source>
</evidence>
<keyword evidence="2 5" id="KW-0403">Intermediate filament</keyword>
<proteinExistence type="inferred from homology"/>
<dbReference type="Gene3D" id="1.20.5.1160">
    <property type="entry name" value="Vasodilator-stimulated phosphoprotein"/>
    <property type="match status" value="1"/>
</dbReference>
<dbReference type="InterPro" id="IPR036415">
    <property type="entry name" value="Lamin_tail_dom_sf"/>
</dbReference>
<dbReference type="PANTHER" id="PTHR45721">
    <property type="entry name" value="LAMIN DM0-RELATED"/>
    <property type="match status" value="1"/>
</dbReference>
<dbReference type="PROSITE" id="PS51841">
    <property type="entry name" value="LTD"/>
    <property type="match status" value="1"/>
</dbReference>
<evidence type="ECO:0000256" key="4">
    <source>
        <dbReference type="ARBA" id="ARBA00023242"/>
    </source>
</evidence>
<comment type="similarity">
    <text evidence="5">Belongs to the intermediate filament family.</text>
</comment>
<feature type="domain" description="IF rod" evidence="9">
    <location>
        <begin position="62"/>
        <end position="418"/>
    </location>
</feature>